<dbReference type="Pfam" id="PF00197">
    <property type="entry name" value="Kunitz_legume"/>
    <property type="match status" value="1"/>
</dbReference>
<evidence type="ECO:0000256" key="1">
    <source>
        <dbReference type="SAM" id="SignalP"/>
    </source>
</evidence>
<dbReference type="SMART" id="SM00452">
    <property type="entry name" value="STI"/>
    <property type="match status" value="1"/>
</dbReference>
<comment type="caution">
    <text evidence="2">The sequence shown here is derived from an EMBL/GenBank/DDBJ whole genome shotgun (WGS) entry which is preliminary data.</text>
</comment>
<feature type="signal peptide" evidence="1">
    <location>
        <begin position="1"/>
        <end position="22"/>
    </location>
</feature>
<gene>
    <name evidence="2" type="ORF">PIB30_088541</name>
</gene>
<dbReference type="Proteomes" id="UP001341840">
    <property type="component" value="Unassembled WGS sequence"/>
</dbReference>
<protein>
    <recommendedName>
        <fullName evidence="4">Miraculin-like</fullName>
    </recommendedName>
</protein>
<feature type="chain" id="PRO_5047220491" description="Miraculin-like" evidence="1">
    <location>
        <begin position="23"/>
        <end position="204"/>
    </location>
</feature>
<organism evidence="2 3">
    <name type="scientific">Stylosanthes scabra</name>
    <dbReference type="NCBI Taxonomy" id="79078"/>
    <lineage>
        <taxon>Eukaryota</taxon>
        <taxon>Viridiplantae</taxon>
        <taxon>Streptophyta</taxon>
        <taxon>Embryophyta</taxon>
        <taxon>Tracheophyta</taxon>
        <taxon>Spermatophyta</taxon>
        <taxon>Magnoliopsida</taxon>
        <taxon>eudicotyledons</taxon>
        <taxon>Gunneridae</taxon>
        <taxon>Pentapetalae</taxon>
        <taxon>rosids</taxon>
        <taxon>fabids</taxon>
        <taxon>Fabales</taxon>
        <taxon>Fabaceae</taxon>
        <taxon>Papilionoideae</taxon>
        <taxon>50 kb inversion clade</taxon>
        <taxon>dalbergioids sensu lato</taxon>
        <taxon>Dalbergieae</taxon>
        <taxon>Pterocarpus clade</taxon>
        <taxon>Stylosanthes</taxon>
    </lineage>
</organism>
<sequence length="204" mass="22357">MKTKFMALLFFLVSLSTKPLLGSAGGAQEKVVDTSGKIVRAGVNYHFVPASSNVLGGLSFTSIGVFTCPLSVIFVNGSKGIPLVFTPVNPKKGVVRVNTDLNINFAYGDSMCPGPMVWNVAYRDNSTGERFLTTGGVVGNPGRKTVANWFKIRKYENGYKLVYCPSVCTYCYSKCSDIGIYEDQFGNKRLALSNVPYKVWFQRV</sequence>
<dbReference type="PANTHER" id="PTHR33107">
    <property type="entry name" value="KUNITZ TRYPSIN INHIBITOR 2"/>
    <property type="match status" value="1"/>
</dbReference>
<dbReference type="PANTHER" id="PTHR33107:SF78">
    <property type="entry name" value="NODULE CYSTEINE-RICH (NCR) SECRETED PEPTIDE"/>
    <property type="match status" value="1"/>
</dbReference>
<dbReference type="CDD" id="cd23375">
    <property type="entry name" value="beta-trefoil_STI_VvMLP-like"/>
    <property type="match status" value="1"/>
</dbReference>
<evidence type="ECO:0000313" key="2">
    <source>
        <dbReference type="EMBL" id="MED6139940.1"/>
    </source>
</evidence>
<dbReference type="InterPro" id="IPR002160">
    <property type="entry name" value="Prot_inh_Kunz-lg"/>
</dbReference>
<dbReference type="Gene3D" id="2.80.10.50">
    <property type="match status" value="1"/>
</dbReference>
<evidence type="ECO:0008006" key="4">
    <source>
        <dbReference type="Google" id="ProtNLM"/>
    </source>
</evidence>
<dbReference type="PRINTS" id="PR00291">
    <property type="entry name" value="KUNITZINHBTR"/>
</dbReference>
<dbReference type="SUPFAM" id="SSF50386">
    <property type="entry name" value="STI-like"/>
    <property type="match status" value="1"/>
</dbReference>
<keyword evidence="3" id="KW-1185">Reference proteome</keyword>
<dbReference type="InterPro" id="IPR011065">
    <property type="entry name" value="Kunitz_inhibitor_STI-like_sf"/>
</dbReference>
<proteinExistence type="predicted"/>
<name>A0ABU6SV44_9FABA</name>
<evidence type="ECO:0000313" key="3">
    <source>
        <dbReference type="Proteomes" id="UP001341840"/>
    </source>
</evidence>
<dbReference type="EMBL" id="JASCZI010062026">
    <property type="protein sequence ID" value="MED6139940.1"/>
    <property type="molecule type" value="Genomic_DNA"/>
</dbReference>
<keyword evidence="1" id="KW-0732">Signal</keyword>
<accession>A0ABU6SV44</accession>
<reference evidence="2 3" key="1">
    <citation type="journal article" date="2023" name="Plants (Basel)">
        <title>Bridging the Gap: Combining Genomics and Transcriptomics Approaches to Understand Stylosanthes scabra, an Orphan Legume from the Brazilian Caatinga.</title>
        <authorList>
            <person name="Ferreira-Neto J.R.C."/>
            <person name="da Silva M.D."/>
            <person name="Binneck E."/>
            <person name="de Melo N.F."/>
            <person name="da Silva R.H."/>
            <person name="de Melo A.L.T.M."/>
            <person name="Pandolfi V."/>
            <person name="Bustamante F.O."/>
            <person name="Brasileiro-Vidal A.C."/>
            <person name="Benko-Iseppon A.M."/>
        </authorList>
    </citation>
    <scope>NUCLEOTIDE SEQUENCE [LARGE SCALE GENOMIC DNA]</scope>
    <source>
        <tissue evidence="2">Leaves</tissue>
    </source>
</reference>